<name>A0A3A9YRX9_9ACTN</name>
<accession>A0A3A9YRX9</accession>
<dbReference type="Proteomes" id="UP000272474">
    <property type="component" value="Unassembled WGS sequence"/>
</dbReference>
<evidence type="ECO:0000256" key="7">
    <source>
        <dbReference type="SAM" id="Phobius"/>
    </source>
</evidence>
<keyword evidence="6 7" id="KW-0472">Membrane</keyword>
<dbReference type="Pfam" id="PF11203">
    <property type="entry name" value="EccE"/>
    <property type="match status" value="1"/>
</dbReference>
<keyword evidence="10" id="KW-1185">Reference proteome</keyword>
<feature type="transmembrane region" description="Helical" evidence="7">
    <location>
        <begin position="73"/>
        <end position="93"/>
    </location>
</feature>
<keyword evidence="5 7" id="KW-1133">Transmembrane helix</keyword>
<reference evidence="9 10" key="1">
    <citation type="journal article" date="2014" name="Int. J. Syst. Evol. Microbiol.">
        <title>Streptomyces hoynatensis sp. nov., isolated from deep marine sediment.</title>
        <authorList>
            <person name="Veyisoglu A."/>
            <person name="Sahin N."/>
        </authorList>
    </citation>
    <scope>NUCLEOTIDE SEQUENCE [LARGE SCALE GENOMIC DNA]</scope>
    <source>
        <strain evidence="9 10">KCTC 29097</strain>
    </source>
</reference>
<evidence type="ECO:0000259" key="8">
    <source>
        <dbReference type="Pfam" id="PF11203"/>
    </source>
</evidence>
<evidence type="ECO:0000313" key="10">
    <source>
        <dbReference type="Proteomes" id="UP000272474"/>
    </source>
</evidence>
<evidence type="ECO:0000313" key="9">
    <source>
        <dbReference type="EMBL" id="RKN38730.1"/>
    </source>
</evidence>
<evidence type="ECO:0000256" key="6">
    <source>
        <dbReference type="ARBA" id="ARBA00023136"/>
    </source>
</evidence>
<evidence type="ECO:0000256" key="3">
    <source>
        <dbReference type="ARBA" id="ARBA00022475"/>
    </source>
</evidence>
<sequence>MPGDDAVTVRRGAGRMATTTAAPAAAVAAGGGGVVPRAATGAGGLRVLWPLLCLEAGGGLVWCGLAAEGAARWALTGLAAAPAALLLLAVAAWRHGEPLSSWLGAVLALRRRRREAVGAPPGSDPLFALAAECRPGLRSYAYAGPGGGEMGMAAHGGGLTAVLRVEARRAPLQPGHAERPLPLALLYQALETDGIRLESVQSVQHTQPAPAPILPERSVAGASYSLLQPRGEGGTPALRLTWVALRLDPELCPAAVAERGGGLLGAQRALARAAGQLASRLAGAGFAARVLTEAELLSAVAACASSNPLATTLIGQGDGSRPRRTREEARVWRCDDRWHTTYRVARWPGLGSGATPLPALVALLTSLPAFATTFSLTLSGRGRGTVALSAHVRVTGRGQEELRAAGRRLLRAARAARVVLARMDRRQLPGLQATLPLGGEG</sequence>
<protein>
    <submittedName>
        <fullName evidence="9">Type VII secretion protein EccE</fullName>
    </submittedName>
</protein>
<evidence type="ECO:0000256" key="1">
    <source>
        <dbReference type="ARBA" id="ARBA00004236"/>
    </source>
</evidence>
<comment type="similarity">
    <text evidence="2">Belongs to the EccE family.</text>
</comment>
<dbReference type="AlphaFoldDB" id="A0A3A9YRX9"/>
<dbReference type="GO" id="GO:0005886">
    <property type="term" value="C:plasma membrane"/>
    <property type="evidence" value="ECO:0007669"/>
    <property type="project" value="UniProtKB-SubCell"/>
</dbReference>
<proteinExistence type="inferred from homology"/>
<evidence type="ECO:0000256" key="4">
    <source>
        <dbReference type="ARBA" id="ARBA00022692"/>
    </source>
</evidence>
<keyword evidence="3" id="KW-1003">Cell membrane</keyword>
<keyword evidence="4 7" id="KW-0812">Transmembrane</keyword>
<feature type="domain" description="Type VII secretion system protein EccE" evidence="8">
    <location>
        <begin position="236"/>
        <end position="344"/>
    </location>
</feature>
<dbReference type="InterPro" id="IPR021368">
    <property type="entry name" value="T7SS_EccE"/>
</dbReference>
<feature type="transmembrane region" description="Helical" evidence="7">
    <location>
        <begin position="47"/>
        <end position="67"/>
    </location>
</feature>
<comment type="subcellular location">
    <subcellularLocation>
        <location evidence="1">Cell membrane</location>
    </subcellularLocation>
</comment>
<dbReference type="InterPro" id="IPR050051">
    <property type="entry name" value="EccE_dom"/>
</dbReference>
<dbReference type="NCBIfam" id="TIGR03923">
    <property type="entry name" value="T7SS_EccE"/>
    <property type="match status" value="1"/>
</dbReference>
<evidence type="ECO:0000256" key="5">
    <source>
        <dbReference type="ARBA" id="ARBA00022989"/>
    </source>
</evidence>
<dbReference type="OrthoDB" id="3813742at2"/>
<gene>
    <name evidence="9" type="primary">eccE</name>
    <name evidence="9" type="ORF">D7294_23130</name>
</gene>
<comment type="caution">
    <text evidence="9">The sequence shown here is derived from an EMBL/GenBank/DDBJ whole genome shotgun (WGS) entry which is preliminary data.</text>
</comment>
<dbReference type="EMBL" id="RBAL01000016">
    <property type="protein sequence ID" value="RKN38730.1"/>
    <property type="molecule type" value="Genomic_DNA"/>
</dbReference>
<organism evidence="9 10">
    <name type="scientific">Streptomyces hoynatensis</name>
    <dbReference type="NCBI Taxonomy" id="1141874"/>
    <lineage>
        <taxon>Bacteria</taxon>
        <taxon>Bacillati</taxon>
        <taxon>Actinomycetota</taxon>
        <taxon>Actinomycetes</taxon>
        <taxon>Kitasatosporales</taxon>
        <taxon>Streptomycetaceae</taxon>
        <taxon>Streptomyces</taxon>
    </lineage>
</organism>
<evidence type="ECO:0000256" key="2">
    <source>
        <dbReference type="ARBA" id="ARBA00007759"/>
    </source>
</evidence>